<evidence type="ECO:0000259" key="2">
    <source>
        <dbReference type="Pfam" id="PF01370"/>
    </source>
</evidence>
<dbReference type="Pfam" id="PF01370">
    <property type="entry name" value="Epimerase"/>
    <property type="match status" value="1"/>
</dbReference>
<evidence type="ECO:0000313" key="3">
    <source>
        <dbReference type="EMBL" id="MBM7589036.1"/>
    </source>
</evidence>
<keyword evidence="3" id="KW-0413">Isomerase</keyword>
<dbReference type="InterPro" id="IPR036291">
    <property type="entry name" value="NAD(P)-bd_dom_sf"/>
</dbReference>
<evidence type="ECO:0000313" key="4">
    <source>
        <dbReference type="Proteomes" id="UP000717624"/>
    </source>
</evidence>
<dbReference type="EC" id="5.1.3.2" evidence="3"/>
<comment type="caution">
    <text evidence="3">The sequence shown here is derived from an EMBL/GenBank/DDBJ whole genome shotgun (WGS) entry which is preliminary data.</text>
</comment>
<proteinExistence type="inferred from homology"/>
<dbReference type="EMBL" id="JAFBEB010000001">
    <property type="protein sequence ID" value="MBM7589036.1"/>
    <property type="molecule type" value="Genomic_DNA"/>
</dbReference>
<name>A0A939BU13_9BACL</name>
<organism evidence="3 4">
    <name type="scientific">Brevibacillus fulvus</name>
    <dbReference type="NCBI Taxonomy" id="1125967"/>
    <lineage>
        <taxon>Bacteria</taxon>
        <taxon>Bacillati</taxon>
        <taxon>Bacillota</taxon>
        <taxon>Bacilli</taxon>
        <taxon>Bacillales</taxon>
        <taxon>Paenibacillaceae</taxon>
        <taxon>Brevibacillus</taxon>
    </lineage>
</organism>
<dbReference type="GO" id="GO:0003978">
    <property type="term" value="F:UDP-glucose 4-epimerase activity"/>
    <property type="evidence" value="ECO:0007669"/>
    <property type="project" value="UniProtKB-EC"/>
</dbReference>
<evidence type="ECO:0000256" key="1">
    <source>
        <dbReference type="ARBA" id="ARBA00007637"/>
    </source>
</evidence>
<dbReference type="Proteomes" id="UP000717624">
    <property type="component" value="Unassembled WGS sequence"/>
</dbReference>
<dbReference type="InterPro" id="IPR001509">
    <property type="entry name" value="Epimerase_deHydtase"/>
</dbReference>
<dbReference type="SUPFAM" id="SSF51735">
    <property type="entry name" value="NAD(P)-binding Rossmann-fold domains"/>
    <property type="match status" value="1"/>
</dbReference>
<protein>
    <submittedName>
        <fullName evidence="3">UDP-glucose 4-epimerase</fullName>
        <ecNumber evidence="3">5.1.3.2</ecNumber>
    </submittedName>
</protein>
<dbReference type="AlphaFoldDB" id="A0A939BU13"/>
<feature type="domain" description="NAD-dependent epimerase/dehydratase" evidence="2">
    <location>
        <begin position="6"/>
        <end position="241"/>
    </location>
</feature>
<sequence length="317" mass="35472">MNYGNVLVTGGAGFVGSQLVKRLQPIAGKIYVIDDLSTGQAEAIPQADNIVFYHDSLLNEALLEEILPQVEWIFHLACRNLVLSATDLFADFQVNLAGGLLLLEKARTCGGKLKKMIYTSTASVYGNAPLLPTPETWHQTTMPYAASKFSMEHYCQVYYHMYQLPVTTLRLSNVYGPGQLSSNPYCGVVAKFFEAIWQDQPLIIYGDGQQTRDFTYIDDAIDALLTVSGESRTTGEVYNVGTGVETSVNQLAKAVLRITQNEQRAILYQPKRTVDRISRRVLDSSKLQNETNWRVRISLEDGLRKTYQWLREGGKQG</sequence>
<keyword evidence="4" id="KW-1185">Reference proteome</keyword>
<accession>A0A939BU13</accession>
<gene>
    <name evidence="3" type="ORF">JOD01_000622</name>
</gene>
<dbReference type="PANTHER" id="PTHR43000">
    <property type="entry name" value="DTDP-D-GLUCOSE 4,6-DEHYDRATASE-RELATED"/>
    <property type="match status" value="1"/>
</dbReference>
<dbReference type="Gene3D" id="3.40.50.720">
    <property type="entry name" value="NAD(P)-binding Rossmann-like Domain"/>
    <property type="match status" value="1"/>
</dbReference>
<reference evidence="3" key="1">
    <citation type="submission" date="2021-01" db="EMBL/GenBank/DDBJ databases">
        <title>Genomic Encyclopedia of Type Strains, Phase IV (KMG-IV): sequencing the most valuable type-strain genomes for metagenomic binning, comparative biology and taxonomic classification.</title>
        <authorList>
            <person name="Goeker M."/>
        </authorList>
    </citation>
    <scope>NUCLEOTIDE SEQUENCE</scope>
    <source>
        <strain evidence="3">DSM 25523</strain>
    </source>
</reference>
<dbReference type="RefSeq" id="WP_204516733.1">
    <property type="nucleotide sequence ID" value="NZ_BAABIN010000009.1"/>
</dbReference>
<comment type="similarity">
    <text evidence="1">Belongs to the NAD(P)-dependent epimerase/dehydratase family.</text>
</comment>